<dbReference type="GO" id="GO:0032049">
    <property type="term" value="P:cardiolipin biosynthetic process"/>
    <property type="evidence" value="ECO:0007669"/>
    <property type="project" value="InterPro"/>
</dbReference>
<keyword evidence="4 7" id="KW-0443">Lipid metabolism</keyword>
<dbReference type="UniPathway" id="UPA00084">
    <property type="reaction ID" value="UER00503"/>
</dbReference>
<evidence type="ECO:0000256" key="4">
    <source>
        <dbReference type="ARBA" id="ARBA00023098"/>
    </source>
</evidence>
<evidence type="ECO:0000256" key="2">
    <source>
        <dbReference type="ARBA" id="ARBA00022679"/>
    </source>
</evidence>
<comment type="catalytic activity">
    <reaction evidence="7">
        <text>a CDP-1,2-diacyl-sn-glycerol + sn-glycerol 3-phosphate = a 1,2-diacyl-sn-glycero-3-phospho-(1'-sn-glycero-3'-phosphate) + CMP + H(+)</text>
        <dbReference type="Rhea" id="RHEA:12593"/>
        <dbReference type="ChEBI" id="CHEBI:15378"/>
        <dbReference type="ChEBI" id="CHEBI:57597"/>
        <dbReference type="ChEBI" id="CHEBI:58332"/>
        <dbReference type="ChEBI" id="CHEBI:60110"/>
        <dbReference type="ChEBI" id="CHEBI:60377"/>
        <dbReference type="EC" id="2.7.8.5"/>
    </reaction>
</comment>
<dbReference type="PANTHER" id="PTHR12586:SF1">
    <property type="entry name" value="CDP-DIACYLGLYCEROL--GLYCEROL-3-PHOSPHATE 3-PHOSPHATIDYLTRANSFERASE, MITOCHONDRIAL"/>
    <property type="match status" value="1"/>
</dbReference>
<dbReference type="Gene3D" id="3.30.870.10">
    <property type="entry name" value="Endonuclease Chain A"/>
    <property type="match status" value="1"/>
</dbReference>
<dbReference type="EMBL" id="LAZP02000166">
    <property type="protein sequence ID" value="PFH59886.1"/>
    <property type="molecule type" value="Genomic_DNA"/>
</dbReference>
<keyword evidence="1 7" id="KW-0444">Lipid biosynthesis</keyword>
<keyword evidence="10" id="KW-1185">Reference proteome</keyword>
<evidence type="ECO:0000256" key="1">
    <source>
        <dbReference type="ARBA" id="ARBA00022516"/>
    </source>
</evidence>
<keyword evidence="5 7" id="KW-0594">Phospholipid biosynthesis</keyword>
<protein>
    <recommendedName>
        <fullName evidence="7">CDP-diacylglycerol--glycerol-3-phosphate 3-phosphatidyltransferase</fullName>
        <ecNumber evidence="7">2.7.8.5</ecNumber>
    </recommendedName>
</protein>
<name>A0A2A9PGC7_OPHUN</name>
<organism evidence="9 10">
    <name type="scientific">Ophiocordyceps unilateralis</name>
    <name type="common">Zombie-ant fungus</name>
    <name type="synonym">Torrubia unilateralis</name>
    <dbReference type="NCBI Taxonomy" id="268505"/>
    <lineage>
        <taxon>Eukaryota</taxon>
        <taxon>Fungi</taxon>
        <taxon>Dikarya</taxon>
        <taxon>Ascomycota</taxon>
        <taxon>Pezizomycotina</taxon>
        <taxon>Sordariomycetes</taxon>
        <taxon>Hypocreomycetidae</taxon>
        <taxon>Hypocreales</taxon>
        <taxon>Ophiocordycipitaceae</taxon>
        <taxon>Ophiocordyceps</taxon>
    </lineage>
</organism>
<evidence type="ECO:0000256" key="5">
    <source>
        <dbReference type="ARBA" id="ARBA00023209"/>
    </source>
</evidence>
<dbReference type="PANTHER" id="PTHR12586">
    <property type="entry name" value="CDP-DIACYLGLYCEROL--SERINE O-PHOSPHATIDYLTRANSFERASE"/>
    <property type="match status" value="1"/>
</dbReference>
<evidence type="ECO:0000313" key="9">
    <source>
        <dbReference type="EMBL" id="PFH59886.1"/>
    </source>
</evidence>
<sequence length="162" mass="18000">MLVCRRAAGCVLRVRRTTTPSPIRMPRRAYSRSGPGPAASSYPGADASVTTTTLLAPLATDLDKLAPGFDMNQDDMRILKTPGDFYAALRHGIRHARRRIFLATLYIGRSEGELVEELRTALRRNDELRLSILTDALRGTRLYVPYAEPDGLEEEARAEEGQ</sequence>
<evidence type="ECO:0000256" key="8">
    <source>
        <dbReference type="SAM" id="MobiDB-lite"/>
    </source>
</evidence>
<comment type="subcellular location">
    <subcellularLocation>
        <location evidence="7">Mitochondrion</location>
    </subcellularLocation>
</comment>
<proteinExistence type="inferred from homology"/>
<dbReference type="OrthoDB" id="10250191at2759"/>
<keyword evidence="2 7" id="KW-0808">Transferase</keyword>
<dbReference type="InterPro" id="IPR016270">
    <property type="entry name" value="PGS1"/>
</dbReference>
<comment type="caution">
    <text evidence="9">The sequence shown here is derived from an EMBL/GenBank/DDBJ whole genome shotgun (WGS) entry which is preliminary data.</text>
</comment>
<comment type="pathway">
    <text evidence="7">Phospholipid metabolism; phosphatidylglycerol biosynthesis; phosphatidylglycerol from CDP-diacylglycerol: step 1/2.</text>
</comment>
<gene>
    <name evidence="9" type="ORF">XA68_11744</name>
</gene>
<evidence type="ECO:0000256" key="7">
    <source>
        <dbReference type="RuleBase" id="RU365024"/>
    </source>
</evidence>
<comment type="similarity">
    <text evidence="7">Belongs to the CDP-alcohol phosphatidyltransferase class-II family.</text>
</comment>
<dbReference type="SUPFAM" id="SSF56024">
    <property type="entry name" value="Phospholipase D/nuclease"/>
    <property type="match status" value="1"/>
</dbReference>
<feature type="region of interest" description="Disordered" evidence="8">
    <location>
        <begin position="21"/>
        <end position="45"/>
    </location>
</feature>
<dbReference type="AlphaFoldDB" id="A0A2A9PGC7"/>
<dbReference type="GO" id="GO:0005524">
    <property type="term" value="F:ATP binding"/>
    <property type="evidence" value="ECO:0007669"/>
    <property type="project" value="UniProtKB-KW"/>
</dbReference>
<keyword evidence="7" id="KW-0496">Mitochondrion</keyword>
<keyword evidence="7" id="KW-0067">ATP-binding</keyword>
<evidence type="ECO:0000256" key="6">
    <source>
        <dbReference type="ARBA" id="ARBA00023264"/>
    </source>
</evidence>
<evidence type="ECO:0000313" key="10">
    <source>
        <dbReference type="Proteomes" id="UP000037136"/>
    </source>
</evidence>
<dbReference type="EC" id="2.7.8.5" evidence="7"/>
<dbReference type="GO" id="GO:0005739">
    <property type="term" value="C:mitochondrion"/>
    <property type="evidence" value="ECO:0007669"/>
    <property type="project" value="UniProtKB-SubCell"/>
</dbReference>
<dbReference type="STRING" id="268505.A0A2A9PGC7"/>
<reference evidence="9 10" key="2">
    <citation type="journal article" date="2017" name="Sci. Rep.">
        <title>Ant-infecting Ophiocordyceps genomes reveal a high diversity of potential behavioral manipulation genes and a possible major role for enterotoxins.</title>
        <authorList>
            <person name="de Bekker C."/>
            <person name="Ohm R.A."/>
            <person name="Evans H.C."/>
            <person name="Brachmann A."/>
            <person name="Hughes D.P."/>
        </authorList>
    </citation>
    <scope>NUCLEOTIDE SEQUENCE [LARGE SCALE GENOMIC DNA]</scope>
    <source>
        <strain evidence="9 10">SC16a</strain>
    </source>
</reference>
<keyword evidence="6 7" id="KW-1208">Phospholipid metabolism</keyword>
<dbReference type="GO" id="GO:0008444">
    <property type="term" value="F:CDP-diacylglycerol-glycerol-3-phosphate 3-phosphatidyltransferase activity"/>
    <property type="evidence" value="ECO:0007669"/>
    <property type="project" value="UniProtKB-EC"/>
</dbReference>
<evidence type="ECO:0000256" key="3">
    <source>
        <dbReference type="ARBA" id="ARBA00022737"/>
    </source>
</evidence>
<keyword evidence="7" id="KW-0547">Nucleotide-binding</keyword>
<reference evidence="9 10" key="1">
    <citation type="journal article" date="2015" name="BMC Genomics">
        <title>Gene expression during zombie ant biting behavior reflects the complexity underlying fungal parasitic behavioral manipulation.</title>
        <authorList>
            <person name="de Bekker C."/>
            <person name="Ohm R.A."/>
            <person name="Loreto R.G."/>
            <person name="Sebastian A."/>
            <person name="Albert I."/>
            <person name="Merrow M."/>
            <person name="Brachmann A."/>
            <person name="Hughes D.P."/>
        </authorList>
    </citation>
    <scope>NUCLEOTIDE SEQUENCE [LARGE SCALE GENOMIC DNA]</scope>
    <source>
        <strain evidence="9 10">SC16a</strain>
    </source>
</reference>
<keyword evidence="3" id="KW-0677">Repeat</keyword>
<dbReference type="Proteomes" id="UP000037136">
    <property type="component" value="Unassembled WGS sequence"/>
</dbReference>
<comment type="function">
    <text evidence="7">Functions in the biosynthesis of the anionic phospholipids phosphatidylglycerol and cardiolipin.</text>
</comment>
<accession>A0A2A9PGC7</accession>